<keyword evidence="2" id="KW-0677">Repeat</keyword>
<evidence type="ECO:0000313" key="6">
    <source>
        <dbReference type="Proteomes" id="UP000694397"/>
    </source>
</evidence>
<dbReference type="GeneID" id="108925517"/>
<evidence type="ECO:0000256" key="3">
    <source>
        <dbReference type="PROSITE-ProRule" id="PRU00221"/>
    </source>
</evidence>
<keyword evidence="1 3" id="KW-0853">WD repeat</keyword>
<reference evidence="5" key="2">
    <citation type="submission" date="2025-08" db="UniProtKB">
        <authorList>
            <consortium name="Ensembl"/>
        </authorList>
    </citation>
    <scope>IDENTIFICATION</scope>
</reference>
<dbReference type="AlphaFoldDB" id="A0A8C9V4M1"/>
<evidence type="ECO:0000313" key="5">
    <source>
        <dbReference type="Ensembl" id="ENSSFOP00015024174.1"/>
    </source>
</evidence>
<feature type="domain" description="F-box" evidence="4">
    <location>
        <begin position="11"/>
        <end position="51"/>
    </location>
</feature>
<dbReference type="InterPro" id="IPR036047">
    <property type="entry name" value="F-box-like_dom_sf"/>
</dbReference>
<dbReference type="PROSITE" id="PS50082">
    <property type="entry name" value="WD_REPEATS_2"/>
    <property type="match status" value="1"/>
</dbReference>
<gene>
    <name evidence="5" type="primary">fbxw12</name>
</gene>
<evidence type="ECO:0000256" key="2">
    <source>
        <dbReference type="ARBA" id="ARBA00022737"/>
    </source>
</evidence>
<dbReference type="InterPro" id="IPR042627">
    <property type="entry name" value="FBXW2"/>
</dbReference>
<dbReference type="Proteomes" id="UP000694397">
    <property type="component" value="Chromosome 1"/>
</dbReference>
<accession>A0A8C9V4M1</accession>
<sequence>MDHDLPHLTLDCLIHVFSFLNEVDLINASTVNKFWHEAAETPWLWRQMCLHRWSFCNIAQFASGNGRLSWKSYYLRRSMLELKMKTGRSSSDYTCKSLRGHTGSVVGFAYLVENSQHSEFWNASPVVCSASSDGTVRAWNVQTGAQLWSSPVQSSLTGIVVEPKHKVVFTSDSTGVIKAWDGCTGQEVASFPTDASRCKLLSYSFEDQFVLFVGTGGGALYSLTAPALSLISRQLVCDSFSLNLLVSSLDNKWILAATTEGFDFNPKVFSIQSLVCPTDDEPLLSQPLPVSGCLAAVFLPSDPAKVALVHRNEDWSSKTVSVFEVVLKKSKYKTEVLVNQVETFVLQLDRWSPDILLRAQGSSTLVFAVGNLLKVYTLKGALLASFEDHTQPIASLCVDNFRVVTASQDLSLRVLTWKKDPHGGVSLESRFHLLGGSHTMARGFTNVACDYASIVASVESTSGKDILKAYSFNS</sequence>
<proteinExistence type="predicted"/>
<keyword evidence="6" id="KW-1185">Reference proteome</keyword>
<dbReference type="Ensembl" id="ENSSFOT00015024435.2">
    <property type="protein sequence ID" value="ENSSFOP00015024174.1"/>
    <property type="gene ID" value="ENSSFOG00015015537.2"/>
</dbReference>
<dbReference type="Gene3D" id="2.130.10.10">
    <property type="entry name" value="YVTN repeat-like/Quinoprotein amine dehydrogenase"/>
    <property type="match status" value="1"/>
</dbReference>
<dbReference type="SUPFAM" id="SSF50978">
    <property type="entry name" value="WD40 repeat-like"/>
    <property type="match status" value="1"/>
</dbReference>
<dbReference type="GeneTree" id="ENSGT00940000162955"/>
<dbReference type="PANTHER" id="PTHR44436">
    <property type="entry name" value="F-BOX/WD REPEAT-CONTAINING PROTEIN 2"/>
    <property type="match status" value="1"/>
</dbReference>
<dbReference type="RefSeq" id="XP_018593040.1">
    <property type="nucleotide sequence ID" value="XM_018737524.2"/>
</dbReference>
<dbReference type="InterPro" id="IPR001810">
    <property type="entry name" value="F-box_dom"/>
</dbReference>
<dbReference type="Gene3D" id="1.20.1280.50">
    <property type="match status" value="1"/>
</dbReference>
<reference evidence="5 6" key="1">
    <citation type="submission" date="2019-04" db="EMBL/GenBank/DDBJ databases">
        <authorList>
            <consortium name="Wellcome Sanger Institute Data Sharing"/>
        </authorList>
    </citation>
    <scope>NUCLEOTIDE SEQUENCE [LARGE SCALE GENOMIC DNA]</scope>
</reference>
<dbReference type="InterPro" id="IPR036322">
    <property type="entry name" value="WD40_repeat_dom_sf"/>
</dbReference>
<dbReference type="OrthoDB" id="63265at2759"/>
<dbReference type="PANTHER" id="PTHR44436:SF1">
    <property type="entry name" value="F-BOX_WD REPEAT-CONTAINING PROTEIN 2"/>
    <property type="match status" value="1"/>
</dbReference>
<organism evidence="5 6">
    <name type="scientific">Scleropages formosus</name>
    <name type="common">Asian bonytongue</name>
    <name type="synonym">Osteoglossum formosum</name>
    <dbReference type="NCBI Taxonomy" id="113540"/>
    <lineage>
        <taxon>Eukaryota</taxon>
        <taxon>Metazoa</taxon>
        <taxon>Chordata</taxon>
        <taxon>Craniata</taxon>
        <taxon>Vertebrata</taxon>
        <taxon>Euteleostomi</taxon>
        <taxon>Actinopterygii</taxon>
        <taxon>Neopterygii</taxon>
        <taxon>Teleostei</taxon>
        <taxon>Osteoglossocephala</taxon>
        <taxon>Osteoglossomorpha</taxon>
        <taxon>Osteoglossiformes</taxon>
        <taxon>Osteoglossidae</taxon>
        <taxon>Scleropages</taxon>
    </lineage>
</organism>
<name>A0A8C9V4M1_SCLFO</name>
<dbReference type="KEGG" id="sfm:108925517"/>
<dbReference type="CTD" id="285231"/>
<protein>
    <submittedName>
        <fullName evidence="5">Si:ch73-142c19.1</fullName>
    </submittedName>
</protein>
<reference evidence="5" key="3">
    <citation type="submission" date="2025-09" db="UniProtKB">
        <authorList>
            <consortium name="Ensembl"/>
        </authorList>
    </citation>
    <scope>IDENTIFICATION</scope>
</reference>
<dbReference type="Pfam" id="PF12937">
    <property type="entry name" value="F-box-like"/>
    <property type="match status" value="1"/>
</dbReference>
<feature type="repeat" description="WD" evidence="3">
    <location>
        <begin position="127"/>
        <end position="149"/>
    </location>
</feature>
<dbReference type="SMART" id="SM00320">
    <property type="entry name" value="WD40"/>
    <property type="match status" value="3"/>
</dbReference>
<evidence type="ECO:0000256" key="1">
    <source>
        <dbReference type="ARBA" id="ARBA00022574"/>
    </source>
</evidence>
<dbReference type="SUPFAM" id="SSF81383">
    <property type="entry name" value="F-box domain"/>
    <property type="match status" value="1"/>
</dbReference>
<dbReference type="InterPro" id="IPR001680">
    <property type="entry name" value="WD40_rpt"/>
</dbReference>
<dbReference type="InterPro" id="IPR015943">
    <property type="entry name" value="WD40/YVTN_repeat-like_dom_sf"/>
</dbReference>
<evidence type="ECO:0000259" key="4">
    <source>
        <dbReference type="Pfam" id="PF12937"/>
    </source>
</evidence>